<feature type="transmembrane region" description="Helical" evidence="2">
    <location>
        <begin position="664"/>
        <end position="687"/>
    </location>
</feature>
<comment type="similarity">
    <text evidence="1">Belongs to the EFR3 family.</text>
</comment>
<feature type="transmembrane region" description="Helical" evidence="2">
    <location>
        <begin position="618"/>
        <end position="643"/>
    </location>
</feature>
<evidence type="ECO:0000256" key="2">
    <source>
        <dbReference type="SAM" id="Phobius"/>
    </source>
</evidence>
<organism evidence="3 4">
    <name type="scientific">Apolygus lucorum</name>
    <name type="common">Small green plant bug</name>
    <name type="synonym">Lygocoris lucorum</name>
    <dbReference type="NCBI Taxonomy" id="248454"/>
    <lineage>
        <taxon>Eukaryota</taxon>
        <taxon>Metazoa</taxon>
        <taxon>Ecdysozoa</taxon>
        <taxon>Arthropoda</taxon>
        <taxon>Hexapoda</taxon>
        <taxon>Insecta</taxon>
        <taxon>Pterygota</taxon>
        <taxon>Neoptera</taxon>
        <taxon>Paraneoptera</taxon>
        <taxon>Hemiptera</taxon>
        <taxon>Heteroptera</taxon>
        <taxon>Panheteroptera</taxon>
        <taxon>Cimicomorpha</taxon>
        <taxon>Miridae</taxon>
        <taxon>Mirini</taxon>
        <taxon>Apolygus</taxon>
    </lineage>
</organism>
<evidence type="ECO:0008006" key="5">
    <source>
        <dbReference type="Google" id="ProtNLM"/>
    </source>
</evidence>
<dbReference type="AlphaFoldDB" id="A0A8S9WQH2"/>
<keyword evidence="2" id="KW-1133">Transmembrane helix</keyword>
<keyword evidence="4" id="KW-1185">Reference proteome</keyword>
<dbReference type="Pfam" id="PF21052">
    <property type="entry name" value="EFR3_ARM"/>
    <property type="match status" value="1"/>
</dbReference>
<keyword evidence="2" id="KW-0812">Transmembrane</keyword>
<dbReference type="InterPro" id="IPR051851">
    <property type="entry name" value="EFR3_Homologs"/>
</dbReference>
<sequence>MKPRERCKEKDPYEKFVEISCSSSSRWKKREKMNTVSLNFNFLNDVGRPHVLFRASNRDAGMRRFDAQKMLRSRLGSHRHFEEISSPCNVENLRNTFHMNAMAYLPFSAPALPSCFSCTCVRPRYKRLVDNIFPPNPQDGLIKSNMEKLTFYSLSSPEKLDRISEYLFQRVSRDISRKRTSYVIMAMEAMDQLLAACHAQTLNLFAESFLKMVQKLLESTEPDLQILATQSFVKFANIEEDTPSYHRRYDFFVSKFSSMCHSSHIDPTTRNMIRLAGIRGLKGVIKKTVSDDLVENIWEPVHMDKIIPSLLFNMHDSKYYSSVTKTDREDVKNNPGQMADACLKELVGRASFGNVKSVLKPVLRHLDNHDLWVPNDFAVHTFRVIMFSIQRQYSYAVVENLMYHLDENSNCSAKKRTSITHVLSKIMSFSADECIGPSVLEIINSLLGHIRISAARRQDASETTYMEALISCLGEFTAHLPDYQKVEIMVFILSKIPSENSQTDILLREMLLKSLLIVAKNYTNVSLSGTFPAPLLGPLLRLCSHPETSLLGQEVLQVLLDRHGNLLRLQEPSFETCYLVSEPVSRPDAMFLKKYEEDIYSSLLLTVTDPGHTVQGALTLYTTLALIGIMVNLHTLPTYLALLVRIQDIALNNHSLSILQKINLHSLVVILLNLIANLLTLSPLQAYARQIIEFRRSGAPYMLEDLKENYVVEEMTTETSLMLDEGKLAECLRECGLDINTLSRVLTHRHSWIDSTSGNMRGSNLDLTADLDSATSTPGYQRKYPNEELTFESMKKILTESPEVYKILEAKRQRELFDLFRNSTFEDIVNHNTVKDEDTLQCKLEEILSRTQLSKPTFENQPPIFETLFPELFSC</sequence>
<dbReference type="EMBL" id="WIXP02000017">
    <property type="protein sequence ID" value="KAF6197665.1"/>
    <property type="molecule type" value="Genomic_DNA"/>
</dbReference>
<evidence type="ECO:0000313" key="4">
    <source>
        <dbReference type="Proteomes" id="UP000466442"/>
    </source>
</evidence>
<proteinExistence type="inferred from homology"/>
<dbReference type="InterPro" id="IPR016024">
    <property type="entry name" value="ARM-type_fold"/>
</dbReference>
<dbReference type="SUPFAM" id="SSF48371">
    <property type="entry name" value="ARM repeat"/>
    <property type="match status" value="1"/>
</dbReference>
<keyword evidence="2" id="KW-0472">Membrane</keyword>
<accession>A0A8S9WQH2</accession>
<dbReference type="InterPro" id="IPR049152">
    <property type="entry name" value="EFR3-like_ARM"/>
</dbReference>
<evidence type="ECO:0000256" key="1">
    <source>
        <dbReference type="ARBA" id="ARBA00010216"/>
    </source>
</evidence>
<dbReference type="PANTHER" id="PTHR12444">
    <property type="entry name" value="PROTEIN EFR3 HOMOLOG CMP44E"/>
    <property type="match status" value="1"/>
</dbReference>
<dbReference type="GO" id="GO:0005886">
    <property type="term" value="C:plasma membrane"/>
    <property type="evidence" value="ECO:0007669"/>
    <property type="project" value="TreeGrafter"/>
</dbReference>
<dbReference type="Proteomes" id="UP000466442">
    <property type="component" value="Unassembled WGS sequence"/>
</dbReference>
<dbReference type="PANTHER" id="PTHR12444:SF8">
    <property type="entry name" value="PROTEIN EFR3 HOMOLOG CMP44E"/>
    <property type="match status" value="1"/>
</dbReference>
<dbReference type="GO" id="GO:0072659">
    <property type="term" value="P:protein localization to plasma membrane"/>
    <property type="evidence" value="ECO:0007669"/>
    <property type="project" value="TreeGrafter"/>
</dbReference>
<comment type="caution">
    <text evidence="3">The sequence shown here is derived from an EMBL/GenBank/DDBJ whole genome shotgun (WGS) entry which is preliminary data.</text>
</comment>
<reference evidence="3" key="1">
    <citation type="journal article" date="2021" name="Mol. Ecol. Resour.">
        <title>Apolygus lucorum genome provides insights into omnivorousness and mesophyll feeding.</title>
        <authorList>
            <person name="Liu Y."/>
            <person name="Liu H."/>
            <person name="Wang H."/>
            <person name="Huang T."/>
            <person name="Liu B."/>
            <person name="Yang B."/>
            <person name="Yin L."/>
            <person name="Li B."/>
            <person name="Zhang Y."/>
            <person name="Zhang S."/>
            <person name="Jiang F."/>
            <person name="Zhang X."/>
            <person name="Ren Y."/>
            <person name="Wang B."/>
            <person name="Wang S."/>
            <person name="Lu Y."/>
            <person name="Wu K."/>
            <person name="Fan W."/>
            <person name="Wang G."/>
        </authorList>
    </citation>
    <scope>NUCLEOTIDE SEQUENCE</scope>
    <source>
        <strain evidence="3">12Hb</strain>
    </source>
</reference>
<gene>
    <name evidence="3" type="ORF">GE061_008631</name>
</gene>
<name>A0A8S9WQH2_APOLU</name>
<protein>
    <recommendedName>
        <fullName evidence="5">EFR3-like protein cmp44E</fullName>
    </recommendedName>
</protein>
<evidence type="ECO:0000313" key="3">
    <source>
        <dbReference type="EMBL" id="KAF6197665.1"/>
    </source>
</evidence>
<dbReference type="OrthoDB" id="19232at2759"/>